<feature type="compositionally biased region" description="Low complexity" evidence="3">
    <location>
        <begin position="378"/>
        <end position="405"/>
    </location>
</feature>
<dbReference type="SMART" id="SM00312">
    <property type="entry name" value="PX"/>
    <property type="match status" value="1"/>
</dbReference>
<evidence type="ECO:0000313" key="8">
    <source>
        <dbReference type="Proteomes" id="UP000239899"/>
    </source>
</evidence>
<feature type="region of interest" description="Disordered" evidence="3">
    <location>
        <begin position="1161"/>
        <end position="1198"/>
    </location>
</feature>
<dbReference type="Gene3D" id="3.30.1520.10">
    <property type="entry name" value="Phox-like domain"/>
    <property type="match status" value="1"/>
</dbReference>
<comment type="subcellular location">
    <subcellularLocation>
        <location evidence="1">Cytoplasm</location>
    </subcellularLocation>
</comment>
<dbReference type="InterPro" id="IPR003114">
    <property type="entry name" value="Phox_assoc"/>
</dbReference>
<feature type="compositionally biased region" description="Low complexity" evidence="3">
    <location>
        <begin position="694"/>
        <end position="752"/>
    </location>
</feature>
<dbReference type="InterPro" id="IPR051837">
    <property type="entry name" value="SortingNexin/PXDomain-PKLike"/>
</dbReference>
<protein>
    <recommendedName>
        <fullName evidence="9">Sorting nexin-14</fullName>
    </recommendedName>
</protein>
<keyword evidence="4" id="KW-0812">Transmembrane</keyword>
<evidence type="ECO:0000256" key="4">
    <source>
        <dbReference type="SAM" id="Phobius"/>
    </source>
</evidence>
<gene>
    <name evidence="7" type="ORF">C2E21_2997</name>
</gene>
<dbReference type="CDD" id="cd06093">
    <property type="entry name" value="PX_domain"/>
    <property type="match status" value="1"/>
</dbReference>
<reference evidence="7 8" key="1">
    <citation type="journal article" date="2018" name="Plant J.">
        <title>Genome sequences of Chlorella sorokiniana UTEX 1602 and Micractinium conductrix SAG 241.80: implications to maltose excretion by a green alga.</title>
        <authorList>
            <person name="Arriola M.B."/>
            <person name="Velmurugan N."/>
            <person name="Zhang Y."/>
            <person name="Plunkett M.H."/>
            <person name="Hondzo H."/>
            <person name="Barney B.M."/>
        </authorList>
    </citation>
    <scope>NUCLEOTIDE SEQUENCE [LARGE SCALE GENOMIC DNA]</scope>
    <source>
        <strain evidence="8">UTEX 1602</strain>
    </source>
</reference>
<dbReference type="Proteomes" id="UP000239899">
    <property type="component" value="Unassembled WGS sequence"/>
</dbReference>
<feature type="transmembrane region" description="Helical" evidence="4">
    <location>
        <begin position="40"/>
        <end position="58"/>
    </location>
</feature>
<dbReference type="SUPFAM" id="SSF64268">
    <property type="entry name" value="PX domain"/>
    <property type="match status" value="1"/>
</dbReference>
<sequence>MDAQIAARLQGARPWLGPVAQLAGAALVLALLLTKTSTSLAGNLPLALLAVVTVRWAFLKLERQQRARLLAARQEARGWRRESGGGEALPHSPFGVPPSAARPEAWRKFVRAPVVEEAWARFCGSIIQEFIYDMWWASFSPDREFPAEVRRLLNTAFGQLAMRARQADLRAVMNDLCELCMEQLELYRDTRESILLATQQPHCLRDMSTAARDRAFKAEMRAEGNLHPALQTPDGHYKFLRSVSEGVVAYLVDVEDLKRPTARVVCRELLAACVFRPLLGWAAPYYANKALYSFLGAPQKKSSASREVPEISPELASARSEALRGTWEHEQRLIQSARGEERALAAARELRHQLRSKLSSHARSKSVDLLLAVRKGEAQQARQAQQEGQEPGDAASQQQQQQQQQHTQAHLHARARSCSPADMGGLGMEGSLSAARSMGSLTTGGSASQRGRSSLAGSQSLRPPRPPSLQQVEGSGLAGGTPDSHQTSAEGGLAQRPADSTESGGLLAEGWEAVEATDASDPSLAPARREFSMAHLLAPQADGAAVAGVTPRATSSSSAATTGSSVEAPAAFVGQARAKVVAADLNTSTSKDYVEFKIRVADDAGEWTVSRRYRNFEVLHRQLRAYAAYRLKLPPKRIFIHSNNVEFVEERRDALDRYLQALLAHEQLRHCPDLYEFLRAGSQLYELASPQPQPLQKQPPRRAPSSQKSESASQQRQQQRQRPQQQQSQSARQENQQQQAQQPSRSQQQQSAEEQRQEEEQQGDQRERGRQQRGVLSGLSRAVLDSTHSMGRGLSSATGAVADLASAASGGVAKAANGVADAAGAVVGAFTGPPQGSEGTELRSGLTRRVRSVPTALNQAGSDGSEGAVPMPRGHSGTALKGSGLLSKASMRLRQAMQREASAPQAQQLELSGHSGSSSSTVGSEHSTAAAAQQGAVAGPVAALLQRDSSGSLSGSPTKRASKLFGSLRRKSRSISPSKEPRQRRERSPSRWSRRGDGSGSAAPSRRNSGELPAGDSPGMPPLLLSSLAPPSPLGANPPSPLVSFPVEPTLDPDDCAGISAPLYEMVDCLFQLQTRGFFRRQVFAVARQALSLVAGEAIDSYLISQLARLRDQYTVGRIIASIQASLWPGGVFFWYTPTGRTQQAAAAAWRAAQAAATQEAASGGSGAAAADGGGHKRPTPMQPERFLEPGGPPPLDADEIREAVEAALLRRAPTTLVRLIGKNAYASGMRDLFDMLQSPAFCQQLGYGVLEIAVVHLFPELKPLFRTLQHGGLG</sequence>
<dbReference type="OrthoDB" id="120967at2759"/>
<keyword evidence="4" id="KW-0472">Membrane</keyword>
<accession>A0A2P6TWQ8</accession>
<feature type="compositionally biased region" description="Basic and acidic residues" evidence="3">
    <location>
        <begin position="979"/>
        <end position="997"/>
    </location>
</feature>
<feature type="compositionally biased region" description="Pro residues" evidence="3">
    <location>
        <begin position="1030"/>
        <end position="1041"/>
    </location>
</feature>
<feature type="compositionally biased region" description="Basic and acidic residues" evidence="3">
    <location>
        <begin position="753"/>
        <end position="770"/>
    </location>
</feature>
<dbReference type="EMBL" id="LHPG02000005">
    <property type="protein sequence ID" value="PRW58494.1"/>
    <property type="molecule type" value="Genomic_DNA"/>
</dbReference>
<dbReference type="PROSITE" id="PS50195">
    <property type="entry name" value="PX"/>
    <property type="match status" value="1"/>
</dbReference>
<evidence type="ECO:0000259" key="6">
    <source>
        <dbReference type="PROSITE" id="PS51207"/>
    </source>
</evidence>
<keyword evidence="2" id="KW-0963">Cytoplasm</keyword>
<evidence type="ECO:0000256" key="1">
    <source>
        <dbReference type="ARBA" id="ARBA00004496"/>
    </source>
</evidence>
<dbReference type="Pfam" id="PF00787">
    <property type="entry name" value="PX"/>
    <property type="match status" value="1"/>
</dbReference>
<feature type="region of interest" description="Disordered" evidence="3">
    <location>
        <begin position="948"/>
        <end position="1041"/>
    </location>
</feature>
<feature type="domain" description="PX" evidence="5">
    <location>
        <begin position="574"/>
        <end position="685"/>
    </location>
</feature>
<proteinExistence type="predicted"/>
<comment type="caution">
    <text evidence="7">The sequence shown here is derived from an EMBL/GenBank/DDBJ whole genome shotgun (WGS) entry which is preliminary data.</text>
</comment>
<dbReference type="PROSITE" id="PS51207">
    <property type="entry name" value="PXA"/>
    <property type="match status" value="1"/>
</dbReference>
<dbReference type="GO" id="GO:0035091">
    <property type="term" value="F:phosphatidylinositol binding"/>
    <property type="evidence" value="ECO:0007669"/>
    <property type="project" value="InterPro"/>
</dbReference>
<feature type="compositionally biased region" description="Polar residues" evidence="3">
    <location>
        <begin position="439"/>
        <end position="457"/>
    </location>
</feature>
<name>A0A2P6TWQ8_CHLSO</name>
<dbReference type="SMART" id="SM00313">
    <property type="entry name" value="PXA"/>
    <property type="match status" value="1"/>
</dbReference>
<evidence type="ECO:0000259" key="5">
    <source>
        <dbReference type="PROSITE" id="PS50195"/>
    </source>
</evidence>
<feature type="region of interest" description="Disordered" evidence="3">
    <location>
        <begin position="378"/>
        <end position="504"/>
    </location>
</feature>
<feature type="region of interest" description="Disordered" evidence="3">
    <location>
        <begin position="856"/>
        <end position="934"/>
    </location>
</feature>
<evidence type="ECO:0008006" key="9">
    <source>
        <dbReference type="Google" id="ProtNLM"/>
    </source>
</evidence>
<dbReference type="GO" id="GO:0005768">
    <property type="term" value="C:endosome"/>
    <property type="evidence" value="ECO:0007669"/>
    <property type="project" value="UniProtKB-ARBA"/>
</dbReference>
<organism evidence="7 8">
    <name type="scientific">Chlorella sorokiniana</name>
    <name type="common">Freshwater green alga</name>
    <dbReference type="NCBI Taxonomy" id="3076"/>
    <lineage>
        <taxon>Eukaryota</taxon>
        <taxon>Viridiplantae</taxon>
        <taxon>Chlorophyta</taxon>
        <taxon>core chlorophytes</taxon>
        <taxon>Trebouxiophyceae</taxon>
        <taxon>Chlorellales</taxon>
        <taxon>Chlorellaceae</taxon>
        <taxon>Chlorella clade</taxon>
        <taxon>Chlorella</taxon>
    </lineage>
</organism>
<feature type="compositionally biased region" description="Low complexity" evidence="3">
    <location>
        <begin position="909"/>
        <end position="934"/>
    </location>
</feature>
<evidence type="ECO:0000256" key="3">
    <source>
        <dbReference type="SAM" id="MobiDB-lite"/>
    </source>
</evidence>
<dbReference type="PANTHER" id="PTHR22999:SF23">
    <property type="entry name" value="SORTING NEXIN-16"/>
    <property type="match status" value="1"/>
</dbReference>
<evidence type="ECO:0000256" key="2">
    <source>
        <dbReference type="ARBA" id="ARBA00022490"/>
    </source>
</evidence>
<dbReference type="PANTHER" id="PTHR22999">
    <property type="entry name" value="PX SERINE/THREONINE KINASE PXK"/>
    <property type="match status" value="1"/>
</dbReference>
<feature type="domain" description="PXA" evidence="6">
    <location>
        <begin position="112"/>
        <end position="299"/>
    </location>
</feature>
<keyword evidence="8" id="KW-1185">Reference proteome</keyword>
<feature type="transmembrane region" description="Helical" evidence="4">
    <location>
        <begin position="15"/>
        <end position="33"/>
    </location>
</feature>
<dbReference type="STRING" id="3076.A0A2P6TWQ8"/>
<feature type="region of interest" description="Disordered" evidence="3">
    <location>
        <begin position="690"/>
        <end position="778"/>
    </location>
</feature>
<dbReference type="Pfam" id="PF02194">
    <property type="entry name" value="PXA"/>
    <property type="match status" value="1"/>
</dbReference>
<dbReference type="AlphaFoldDB" id="A0A2P6TWQ8"/>
<keyword evidence="4" id="KW-1133">Transmembrane helix</keyword>
<feature type="compositionally biased region" description="Low complexity" evidence="3">
    <location>
        <begin position="1161"/>
        <end position="1171"/>
    </location>
</feature>
<dbReference type="Pfam" id="PF08628">
    <property type="entry name" value="Nexin_C"/>
    <property type="match status" value="1"/>
</dbReference>
<evidence type="ECO:0000313" key="7">
    <source>
        <dbReference type="EMBL" id="PRW58494.1"/>
    </source>
</evidence>
<feature type="compositionally biased region" description="Polar residues" evidence="3">
    <location>
        <begin position="948"/>
        <end position="959"/>
    </location>
</feature>
<dbReference type="InterPro" id="IPR013937">
    <property type="entry name" value="Sorting_nexin_C"/>
</dbReference>
<dbReference type="InterPro" id="IPR036871">
    <property type="entry name" value="PX_dom_sf"/>
</dbReference>
<dbReference type="InterPro" id="IPR001683">
    <property type="entry name" value="PX_dom"/>
</dbReference>